<dbReference type="Gene3D" id="1.10.1060.10">
    <property type="entry name" value="Alpha-helical ferredoxin"/>
    <property type="match status" value="1"/>
</dbReference>
<accession>A0A1B9F5X9</accession>
<evidence type="ECO:0000256" key="5">
    <source>
        <dbReference type="ARBA" id="ARBA00023014"/>
    </source>
</evidence>
<dbReference type="EMBL" id="MAGO01000005">
    <property type="protein sequence ID" value="OCC15347.1"/>
    <property type="molecule type" value="Genomic_DNA"/>
</dbReference>
<protein>
    <recommendedName>
        <fullName evidence="6">Glycolate oxidase iron-sulfur subunit</fullName>
        <ecNumber evidence="6">1.1.99.14</ecNumber>
    </recommendedName>
</protein>
<evidence type="ECO:0000313" key="8">
    <source>
        <dbReference type="EMBL" id="OCC15347.1"/>
    </source>
</evidence>
<keyword evidence="2 6" id="KW-0479">Metal-binding</keyword>
<feature type="domain" description="4Fe-4S ferredoxin-type" evidence="7">
    <location>
        <begin position="1"/>
        <end position="24"/>
    </location>
</feature>
<dbReference type="STRING" id="1156395.DBT_1094"/>
<dbReference type="InterPro" id="IPR004017">
    <property type="entry name" value="Cys_rich_dom"/>
</dbReference>
<dbReference type="PROSITE" id="PS51379">
    <property type="entry name" value="4FE4S_FER_2"/>
    <property type="match status" value="2"/>
</dbReference>
<keyword evidence="6" id="KW-0249">Electron transport</keyword>
<evidence type="ECO:0000313" key="9">
    <source>
        <dbReference type="Proteomes" id="UP000093080"/>
    </source>
</evidence>
<dbReference type="RefSeq" id="WP_083186645.1">
    <property type="nucleotide sequence ID" value="NZ_MAGO01000005.1"/>
</dbReference>
<comment type="catalytic activity">
    <reaction evidence="6">
        <text>(R)-lactate + A = pyruvate + AH2</text>
        <dbReference type="Rhea" id="RHEA:15089"/>
        <dbReference type="ChEBI" id="CHEBI:13193"/>
        <dbReference type="ChEBI" id="CHEBI:15361"/>
        <dbReference type="ChEBI" id="CHEBI:16004"/>
        <dbReference type="ChEBI" id="CHEBI:17499"/>
    </reaction>
</comment>
<evidence type="ECO:0000256" key="2">
    <source>
        <dbReference type="ARBA" id="ARBA00022723"/>
    </source>
</evidence>
<keyword evidence="1 6" id="KW-0004">4Fe-4S</keyword>
<keyword evidence="4 6" id="KW-0408">Iron</keyword>
<dbReference type="SUPFAM" id="SSF46548">
    <property type="entry name" value="alpha-helical ferredoxin"/>
    <property type="match status" value="1"/>
</dbReference>
<keyword evidence="9" id="KW-1185">Reference proteome</keyword>
<feature type="domain" description="4Fe-4S ferredoxin-type" evidence="7">
    <location>
        <begin position="44"/>
        <end position="68"/>
    </location>
</feature>
<evidence type="ECO:0000259" key="7">
    <source>
        <dbReference type="PROSITE" id="PS51379"/>
    </source>
</evidence>
<comment type="catalytic activity">
    <reaction evidence="6">
        <text>glycolate + A = glyoxylate + AH2</text>
        <dbReference type="Rhea" id="RHEA:21264"/>
        <dbReference type="ChEBI" id="CHEBI:13193"/>
        <dbReference type="ChEBI" id="CHEBI:17499"/>
        <dbReference type="ChEBI" id="CHEBI:29805"/>
        <dbReference type="ChEBI" id="CHEBI:36655"/>
        <dbReference type="EC" id="1.1.99.14"/>
    </reaction>
</comment>
<dbReference type="GO" id="GO:0019154">
    <property type="term" value="F:glycolate dehydrogenase activity"/>
    <property type="evidence" value="ECO:0007669"/>
    <property type="project" value="UniProtKB-EC"/>
</dbReference>
<dbReference type="InterPro" id="IPR012257">
    <property type="entry name" value="Glc_ox_4Fe-4S"/>
</dbReference>
<sequence length="390" mass="43268">MNKCSRCGKCHSFCPVYSVALNERLSPRGKYHLISACTSALSSEEETLETIGACLQCGACESLCPSEAEVGRLVREIRSTTESHGNWDEIIKFVVSRPGLSDFFIKRISKLPIGSGLASRIIKMTPWGTPSFPKRSFVETVKRKRVPKLRSGDKRISFFVGCVQNYLLPHIPEQGLSFLGNKVRVPEAQVCCGLPAWSAGWKDAFRSLVKRNLDCLLERDTGAIITLCSSCAYTIKKIWPLAFSEGSSEFERAKAAAEMLIDVGEFLVGIGSHRMTNKVSKGLKVAIHSPCHERFLGSNKSEGIEHLLKDYGHEVMARISVCCGHGGTFSMKFSQWSQEIFKRAMSEFESSGADLLVTTCSGCMLQWRMGMESMYGKKANRVARHVIEIL</sequence>
<organism evidence="8 9">
    <name type="scientific">Dissulfuribacter thermophilus</name>
    <dbReference type="NCBI Taxonomy" id="1156395"/>
    <lineage>
        <taxon>Bacteria</taxon>
        <taxon>Pseudomonadati</taxon>
        <taxon>Thermodesulfobacteriota</taxon>
        <taxon>Dissulfuribacteria</taxon>
        <taxon>Dissulfuribacterales</taxon>
        <taxon>Dissulfuribacteraceae</taxon>
        <taxon>Dissulfuribacter</taxon>
    </lineage>
</organism>
<dbReference type="OrthoDB" id="5289041at2"/>
<dbReference type="PROSITE" id="PS00198">
    <property type="entry name" value="4FE4S_FER_1"/>
    <property type="match status" value="2"/>
</dbReference>
<comment type="caution">
    <text evidence="8">The sequence shown here is derived from an EMBL/GenBank/DDBJ whole genome shotgun (WGS) entry which is preliminary data.</text>
</comment>
<keyword evidence="6" id="KW-0813">Transport</keyword>
<dbReference type="GO" id="GO:0051539">
    <property type="term" value="F:4 iron, 4 sulfur cluster binding"/>
    <property type="evidence" value="ECO:0007669"/>
    <property type="project" value="UniProtKB-UniRule"/>
</dbReference>
<dbReference type="InterPro" id="IPR009051">
    <property type="entry name" value="Helical_ferredxn"/>
</dbReference>
<dbReference type="AlphaFoldDB" id="A0A1B9F5X9"/>
<dbReference type="InterPro" id="IPR017900">
    <property type="entry name" value="4Fe4S_Fe_S_CS"/>
</dbReference>
<keyword evidence="3" id="KW-0677">Repeat</keyword>
<dbReference type="Pfam" id="PF13183">
    <property type="entry name" value="Fer4_8"/>
    <property type="match status" value="1"/>
</dbReference>
<keyword evidence="5 6" id="KW-0411">Iron-sulfur</keyword>
<name>A0A1B9F5X9_9BACT</name>
<comment type="function">
    <text evidence="6">Component of a complex that catalyzes the oxidation of glycolate to glyoxylate.</text>
</comment>
<dbReference type="Proteomes" id="UP000093080">
    <property type="component" value="Unassembled WGS sequence"/>
</dbReference>
<gene>
    <name evidence="8" type="ORF">DBT_1094</name>
</gene>
<dbReference type="PANTHER" id="PTHR32479">
    <property type="entry name" value="GLYCOLATE OXIDASE IRON-SULFUR SUBUNIT"/>
    <property type="match status" value="1"/>
</dbReference>
<dbReference type="InterPro" id="IPR017896">
    <property type="entry name" value="4Fe4S_Fe-S-bd"/>
</dbReference>
<dbReference type="PIRSF" id="PIRSF000139">
    <property type="entry name" value="Glc_ox_4Fe-4S"/>
    <property type="match status" value="1"/>
</dbReference>
<dbReference type="GO" id="GO:0046872">
    <property type="term" value="F:metal ion binding"/>
    <property type="evidence" value="ECO:0007669"/>
    <property type="project" value="UniProtKB-UniRule"/>
</dbReference>
<comment type="cofactor">
    <cofactor evidence="6">
        <name>[4Fe-4S] cluster</name>
        <dbReference type="ChEBI" id="CHEBI:49883"/>
    </cofactor>
    <text evidence="6">Binds 2 [4Fe-4S] clusters.</text>
</comment>
<evidence type="ECO:0000256" key="3">
    <source>
        <dbReference type="ARBA" id="ARBA00022737"/>
    </source>
</evidence>
<proteinExistence type="predicted"/>
<dbReference type="EC" id="1.1.99.14" evidence="6"/>
<evidence type="ECO:0000256" key="1">
    <source>
        <dbReference type="ARBA" id="ARBA00022485"/>
    </source>
</evidence>
<dbReference type="Pfam" id="PF02754">
    <property type="entry name" value="CCG"/>
    <property type="match status" value="2"/>
</dbReference>
<evidence type="ECO:0000256" key="6">
    <source>
        <dbReference type="PIRNR" id="PIRNR000139"/>
    </source>
</evidence>
<reference evidence="8 9" key="1">
    <citation type="submission" date="2016-06" db="EMBL/GenBank/DDBJ databases">
        <title>Respiratory ammonification of nitrate coupled to the oxidation of elemental sulfur in deep-sea autotrophic thermophilic bacteria.</title>
        <authorList>
            <person name="Slobodkina G.B."/>
            <person name="Mardanov A.V."/>
            <person name="Ravin N.V."/>
            <person name="Frolova A.A."/>
            <person name="Viryasiv M.B."/>
            <person name="Chernyh N.A."/>
            <person name="Bonch-Osmolovskaya E.A."/>
            <person name="Slobodkin A.I."/>
        </authorList>
    </citation>
    <scope>NUCLEOTIDE SEQUENCE [LARGE SCALE GENOMIC DNA]</scope>
    <source>
        <strain evidence="8 9">S69</strain>
    </source>
</reference>
<evidence type="ECO:0000256" key="4">
    <source>
        <dbReference type="ARBA" id="ARBA00023004"/>
    </source>
</evidence>